<accession>A0A084FWU7</accession>
<dbReference type="InterPro" id="IPR007325">
    <property type="entry name" value="KFase/CYL"/>
</dbReference>
<dbReference type="HOGENOM" id="CLU_030671_1_0_1"/>
<organism evidence="2 3">
    <name type="scientific">Pseudallescheria apiosperma</name>
    <name type="common">Scedosporium apiospermum</name>
    <dbReference type="NCBI Taxonomy" id="563466"/>
    <lineage>
        <taxon>Eukaryota</taxon>
        <taxon>Fungi</taxon>
        <taxon>Dikarya</taxon>
        <taxon>Ascomycota</taxon>
        <taxon>Pezizomycotina</taxon>
        <taxon>Sordariomycetes</taxon>
        <taxon>Hypocreomycetidae</taxon>
        <taxon>Microascales</taxon>
        <taxon>Microascaceae</taxon>
        <taxon>Scedosporium</taxon>
    </lineage>
</organism>
<evidence type="ECO:0000313" key="2">
    <source>
        <dbReference type="EMBL" id="KEZ39559.1"/>
    </source>
</evidence>
<dbReference type="OrthoDB" id="5396at2759"/>
<dbReference type="PANTHER" id="PTHR34861:SF10">
    <property type="entry name" value="CYCLASE"/>
    <property type="match status" value="1"/>
</dbReference>
<dbReference type="Proteomes" id="UP000028545">
    <property type="component" value="Unassembled WGS sequence"/>
</dbReference>
<proteinExistence type="inferred from homology"/>
<evidence type="ECO:0000256" key="1">
    <source>
        <dbReference type="ARBA" id="ARBA00007865"/>
    </source>
</evidence>
<dbReference type="VEuPathDB" id="FungiDB:SAPIO_CDS9458"/>
<dbReference type="Gene3D" id="3.50.30.50">
    <property type="entry name" value="Putative cyclase"/>
    <property type="match status" value="1"/>
</dbReference>
<dbReference type="EMBL" id="JOWA01000143">
    <property type="protein sequence ID" value="KEZ39559.1"/>
    <property type="molecule type" value="Genomic_DNA"/>
</dbReference>
<dbReference type="OMA" id="AMPLQCS"/>
<sequence>MASSQALPDFDDLPPVEGMPKGCAWGLFDKDGKKDLLGTLNLLTPEVVRGAAAEVKDGVSISLNLPINLLESVPMPGRKKPEHNIMTLQEAGLSAGHGFDDEVSFNTQCCTQWDSLVHWQHQPSGLAYNGFKPTKELLSVNSTSENILPTLDHWHSRGGLVGRGVLIDYKEYAAAKGIDYDPLNGYRITVQDIEDVAKHQGVEFKTGDILLIRTGFADALLSQHPGEVFSKLAVGLVGIHGSEDTARWFWNKHFAAAATDTPAFEAFPPLKEDGTVASLEDLVLHPYLLSLFGMPIGEYWNLKDLGDYCKEAGRYAFMLSSSPLNVPGLVGSPPNALAIL</sequence>
<dbReference type="Pfam" id="PF04199">
    <property type="entry name" value="Cyclase"/>
    <property type="match status" value="1"/>
</dbReference>
<comment type="similarity">
    <text evidence="1">Belongs to the Cyclase 1 superfamily.</text>
</comment>
<protein>
    <recommendedName>
        <fullName evidence="4">Cyclase</fullName>
    </recommendedName>
</protein>
<dbReference type="AlphaFoldDB" id="A0A084FWU7"/>
<gene>
    <name evidence="2" type="ORF">SAPIO_CDS9458</name>
</gene>
<dbReference type="KEGG" id="sapo:SAPIO_CDS9458"/>
<evidence type="ECO:0000313" key="3">
    <source>
        <dbReference type="Proteomes" id="UP000028545"/>
    </source>
</evidence>
<dbReference type="PANTHER" id="PTHR34861">
    <property type="match status" value="1"/>
</dbReference>
<dbReference type="RefSeq" id="XP_016639358.1">
    <property type="nucleotide sequence ID" value="XM_016790848.1"/>
</dbReference>
<dbReference type="InterPro" id="IPR037175">
    <property type="entry name" value="KFase_sf"/>
</dbReference>
<dbReference type="GeneID" id="27728530"/>
<dbReference type="SUPFAM" id="SSF102198">
    <property type="entry name" value="Putative cyclase"/>
    <property type="match status" value="1"/>
</dbReference>
<keyword evidence="3" id="KW-1185">Reference proteome</keyword>
<dbReference type="GO" id="GO:0004061">
    <property type="term" value="F:arylformamidase activity"/>
    <property type="evidence" value="ECO:0007669"/>
    <property type="project" value="InterPro"/>
</dbReference>
<dbReference type="GO" id="GO:0019441">
    <property type="term" value="P:L-tryptophan catabolic process to kynurenine"/>
    <property type="evidence" value="ECO:0007669"/>
    <property type="project" value="InterPro"/>
</dbReference>
<reference evidence="2 3" key="1">
    <citation type="journal article" date="2014" name="Genome Announc.">
        <title>Draft genome sequence of the pathogenic fungus Scedosporium apiospermum.</title>
        <authorList>
            <person name="Vandeputte P."/>
            <person name="Ghamrawi S."/>
            <person name="Rechenmann M."/>
            <person name="Iltis A."/>
            <person name="Giraud S."/>
            <person name="Fleury M."/>
            <person name="Thornton C."/>
            <person name="Delhaes L."/>
            <person name="Meyer W."/>
            <person name="Papon N."/>
            <person name="Bouchara J.P."/>
        </authorList>
    </citation>
    <scope>NUCLEOTIDE SEQUENCE [LARGE SCALE GENOMIC DNA]</scope>
    <source>
        <strain evidence="2 3">IHEM 14462</strain>
    </source>
</reference>
<evidence type="ECO:0008006" key="4">
    <source>
        <dbReference type="Google" id="ProtNLM"/>
    </source>
</evidence>
<name>A0A084FWU7_PSEDA</name>
<comment type="caution">
    <text evidence="2">The sequence shown here is derived from an EMBL/GenBank/DDBJ whole genome shotgun (WGS) entry which is preliminary data.</text>
</comment>